<keyword evidence="7 19" id="KW-0812">Transmembrane</keyword>
<dbReference type="WBParaSite" id="Pan_g7644.t1">
    <property type="protein sequence ID" value="Pan_g7644.t1"/>
    <property type="gene ID" value="Pan_g7644"/>
</dbReference>
<evidence type="ECO:0000256" key="2">
    <source>
        <dbReference type="ARBA" id="ARBA00004240"/>
    </source>
</evidence>
<keyword evidence="11 19" id="KW-0472">Membrane</keyword>
<dbReference type="AlphaFoldDB" id="A0A7E4W527"/>
<keyword evidence="8" id="KW-0256">Endoplasmic reticulum</keyword>
<evidence type="ECO:0000256" key="4">
    <source>
        <dbReference type="ARBA" id="ARBA00010323"/>
    </source>
</evidence>
<accession>A0A7E4W527</accession>
<keyword evidence="20" id="KW-1185">Reference proteome</keyword>
<feature type="transmembrane region" description="Helical" evidence="19">
    <location>
        <begin position="398"/>
        <end position="418"/>
    </location>
</feature>
<evidence type="ECO:0000256" key="8">
    <source>
        <dbReference type="ARBA" id="ARBA00022824"/>
    </source>
</evidence>
<feature type="transmembrane region" description="Helical" evidence="19">
    <location>
        <begin position="430"/>
        <end position="453"/>
    </location>
</feature>
<dbReference type="InterPro" id="IPR004299">
    <property type="entry name" value="MBOAT_fam"/>
</dbReference>
<evidence type="ECO:0000256" key="18">
    <source>
        <dbReference type="ARBA" id="ARBA00039721"/>
    </source>
</evidence>
<dbReference type="PANTHER" id="PTHR13906">
    <property type="entry name" value="PORCUPINE"/>
    <property type="match status" value="1"/>
</dbReference>
<evidence type="ECO:0000256" key="14">
    <source>
        <dbReference type="ARBA" id="ARBA00023315"/>
    </source>
</evidence>
<keyword evidence="14" id="KW-0012">Acyltransferase</keyword>
<reference evidence="20" key="1">
    <citation type="journal article" date="2013" name="Genetics">
        <title>The draft genome and transcriptome of Panagrellus redivivus are shaped by the harsh demands of a free-living lifestyle.</title>
        <authorList>
            <person name="Srinivasan J."/>
            <person name="Dillman A.R."/>
            <person name="Macchietto M.G."/>
            <person name="Heikkinen L."/>
            <person name="Lakso M."/>
            <person name="Fracchia K.M."/>
            <person name="Antoshechkin I."/>
            <person name="Mortazavi A."/>
            <person name="Wong G."/>
            <person name="Sternberg P.W."/>
        </authorList>
    </citation>
    <scope>NUCLEOTIDE SEQUENCE [LARGE SCALE GENOMIC DNA]</scope>
    <source>
        <strain evidence="20">MT8872</strain>
    </source>
</reference>
<keyword evidence="12" id="KW-0594">Phospholipid biosynthesis</keyword>
<dbReference type="InterPro" id="IPR049941">
    <property type="entry name" value="LPLAT_7/PORCN-like"/>
</dbReference>
<evidence type="ECO:0000313" key="21">
    <source>
        <dbReference type="WBParaSite" id="Pan_g7644.t1"/>
    </source>
</evidence>
<dbReference type="GO" id="GO:0030258">
    <property type="term" value="P:lipid modification"/>
    <property type="evidence" value="ECO:0007669"/>
    <property type="project" value="TreeGrafter"/>
</dbReference>
<dbReference type="GO" id="GO:0016020">
    <property type="term" value="C:membrane"/>
    <property type="evidence" value="ECO:0007669"/>
    <property type="project" value="UniProtKB-SubCell"/>
</dbReference>
<dbReference type="GO" id="GO:0047184">
    <property type="term" value="F:1-acylglycerophosphocholine O-acyltransferase activity"/>
    <property type="evidence" value="ECO:0007669"/>
    <property type="project" value="UniProtKB-EC"/>
</dbReference>
<evidence type="ECO:0000256" key="13">
    <source>
        <dbReference type="ARBA" id="ARBA00023264"/>
    </source>
</evidence>
<feature type="transmembrane region" description="Helical" evidence="19">
    <location>
        <begin position="336"/>
        <end position="352"/>
    </location>
</feature>
<keyword evidence="10" id="KW-0443">Lipid metabolism</keyword>
<comment type="subcellular location">
    <subcellularLocation>
        <location evidence="2">Endoplasmic reticulum</location>
    </subcellularLocation>
    <subcellularLocation>
        <location evidence="1">Membrane</location>
        <topology evidence="1">Multi-pass membrane protein</topology>
    </subcellularLocation>
</comment>
<keyword evidence="5" id="KW-0444">Lipid biosynthesis</keyword>
<evidence type="ECO:0000256" key="6">
    <source>
        <dbReference type="ARBA" id="ARBA00022679"/>
    </source>
</evidence>
<feature type="transmembrane region" description="Helical" evidence="19">
    <location>
        <begin position="90"/>
        <end position="108"/>
    </location>
</feature>
<evidence type="ECO:0000256" key="7">
    <source>
        <dbReference type="ARBA" id="ARBA00022692"/>
    </source>
</evidence>
<dbReference type="GO" id="GO:0006656">
    <property type="term" value="P:phosphatidylcholine biosynthetic process"/>
    <property type="evidence" value="ECO:0007669"/>
    <property type="project" value="TreeGrafter"/>
</dbReference>
<comment type="pathway">
    <text evidence="15">Phospholipid metabolism.</text>
</comment>
<dbReference type="Proteomes" id="UP000492821">
    <property type="component" value="Unassembled WGS sequence"/>
</dbReference>
<name>A0A7E4W527_PANRE</name>
<proteinExistence type="inferred from homology"/>
<evidence type="ECO:0000256" key="15">
    <source>
        <dbReference type="ARBA" id="ARBA00025707"/>
    </source>
</evidence>
<reference evidence="21" key="2">
    <citation type="submission" date="2020-10" db="UniProtKB">
        <authorList>
            <consortium name="WormBaseParasite"/>
        </authorList>
    </citation>
    <scope>IDENTIFICATION</scope>
</reference>
<keyword evidence="9 19" id="KW-1133">Transmembrane helix</keyword>
<dbReference type="GO" id="GO:0005783">
    <property type="term" value="C:endoplasmic reticulum"/>
    <property type="evidence" value="ECO:0007669"/>
    <property type="project" value="UniProtKB-SubCell"/>
</dbReference>
<keyword evidence="6" id="KW-0808">Transferase</keyword>
<protein>
    <recommendedName>
        <fullName evidence="18">Lysophospholipid acyltransferase 5</fullName>
        <ecNumber evidence="16">2.3.1.23</ecNumber>
        <ecNumber evidence="17">2.3.1.n6</ecNumber>
    </recommendedName>
</protein>
<dbReference type="Pfam" id="PF03062">
    <property type="entry name" value="MBOAT"/>
    <property type="match status" value="1"/>
</dbReference>
<evidence type="ECO:0000313" key="20">
    <source>
        <dbReference type="Proteomes" id="UP000492821"/>
    </source>
</evidence>
<dbReference type="GO" id="GO:0071617">
    <property type="term" value="F:lysophospholipid acyltransferase activity"/>
    <property type="evidence" value="ECO:0007669"/>
    <property type="project" value="TreeGrafter"/>
</dbReference>
<organism evidence="20 21">
    <name type="scientific">Panagrellus redivivus</name>
    <name type="common">Microworm</name>
    <dbReference type="NCBI Taxonomy" id="6233"/>
    <lineage>
        <taxon>Eukaryota</taxon>
        <taxon>Metazoa</taxon>
        <taxon>Ecdysozoa</taxon>
        <taxon>Nematoda</taxon>
        <taxon>Chromadorea</taxon>
        <taxon>Rhabditida</taxon>
        <taxon>Tylenchina</taxon>
        <taxon>Panagrolaimomorpha</taxon>
        <taxon>Panagrolaimoidea</taxon>
        <taxon>Panagrolaimidae</taxon>
        <taxon>Panagrellus</taxon>
    </lineage>
</organism>
<evidence type="ECO:0000256" key="19">
    <source>
        <dbReference type="SAM" id="Phobius"/>
    </source>
</evidence>
<dbReference type="EC" id="2.3.1.23" evidence="16"/>
<keyword evidence="13" id="KW-1208">Phospholipid metabolism</keyword>
<evidence type="ECO:0000256" key="16">
    <source>
        <dbReference type="ARBA" id="ARBA00026120"/>
    </source>
</evidence>
<evidence type="ECO:0000256" key="1">
    <source>
        <dbReference type="ARBA" id="ARBA00004141"/>
    </source>
</evidence>
<feature type="transmembrane region" description="Helical" evidence="19">
    <location>
        <begin position="45"/>
        <end position="60"/>
    </location>
</feature>
<sequence length="466" mass="53433">MTVIASLSEATNIREDGLRLFLTILAGYPLAALHRTFTYRQAPQVQHAIFVIIGIALYWFNYGYQIYHSLFSIFAAYLITNHIPGTTVSVTLAHVVFLGHLLVGYWFAESSQYDITWTTPFCIMTLRFIGLVMDVYDGQQPKDKLKGDQLQTAISDPPGILEIAAYGYFFAGSFVGPQFTLSRFRSFVNGEYLEDGEVRQSSLMVSVRRFVAGVTYVVLNQWGAVWIPDSFFISPEFLNLPFIWKVIWNSIWFKTTMWRYTSAWCLTEGAAILAGLGYNGKSADGKDKWDGVRDLHIMKFEFGSNYSSVVESFNVGTNTFAKNHIFKRLKWLGNKYYSQGITLVYLAVWHGYHLGYFLLFLFEFGTVVAQEQLFGLIRRTPGGTELFENPIVKVVSWVFGKITITVSMAFAFLTFGLIKKEIWWTPVKAMYFWGYLAYFVVWPITYQILLRVLPRKPKAEPEKKTE</sequence>
<evidence type="ECO:0000256" key="10">
    <source>
        <dbReference type="ARBA" id="ARBA00023098"/>
    </source>
</evidence>
<evidence type="ECO:0000256" key="9">
    <source>
        <dbReference type="ARBA" id="ARBA00022989"/>
    </source>
</evidence>
<evidence type="ECO:0000256" key="11">
    <source>
        <dbReference type="ARBA" id="ARBA00023136"/>
    </source>
</evidence>
<dbReference type="PANTHER" id="PTHR13906:SF14">
    <property type="entry name" value="LYSOPHOSPHOLIPID ACYLTRANSFERASE 5"/>
    <property type="match status" value="1"/>
</dbReference>
<evidence type="ECO:0000256" key="12">
    <source>
        <dbReference type="ARBA" id="ARBA00023209"/>
    </source>
</evidence>
<comment type="pathway">
    <text evidence="3">Lipid metabolism; phospholipid metabolism.</text>
</comment>
<comment type="similarity">
    <text evidence="4">Belongs to the membrane-bound acyltransferase family.</text>
</comment>
<feature type="transmembrane region" description="Helical" evidence="19">
    <location>
        <begin position="17"/>
        <end position="33"/>
    </location>
</feature>
<dbReference type="EC" id="2.3.1.n6" evidence="17"/>
<evidence type="ECO:0000256" key="17">
    <source>
        <dbReference type="ARBA" id="ARBA00038923"/>
    </source>
</evidence>
<evidence type="ECO:0000256" key="3">
    <source>
        <dbReference type="ARBA" id="ARBA00005074"/>
    </source>
</evidence>
<evidence type="ECO:0000256" key="5">
    <source>
        <dbReference type="ARBA" id="ARBA00022516"/>
    </source>
</evidence>